<dbReference type="eggNOG" id="ENOG50307Y8">
    <property type="taxonomic scope" value="Bacteria"/>
</dbReference>
<dbReference type="AlphaFoldDB" id="A0A081NWF9"/>
<organism evidence="1 2">
    <name type="scientific">Paenibacillus tyrfis</name>
    <dbReference type="NCBI Taxonomy" id="1501230"/>
    <lineage>
        <taxon>Bacteria</taxon>
        <taxon>Bacillati</taxon>
        <taxon>Bacillota</taxon>
        <taxon>Bacilli</taxon>
        <taxon>Bacillales</taxon>
        <taxon>Paenibacillaceae</taxon>
        <taxon>Paenibacillus</taxon>
    </lineage>
</organism>
<name>A0A081NWF9_9BACL</name>
<protein>
    <submittedName>
        <fullName evidence="1">Uncharacterized protein</fullName>
    </submittedName>
</protein>
<comment type="caution">
    <text evidence="1">The sequence shown here is derived from an EMBL/GenBank/DDBJ whole genome shotgun (WGS) entry which is preliminary data.</text>
</comment>
<evidence type="ECO:0000313" key="1">
    <source>
        <dbReference type="EMBL" id="KEQ22782.1"/>
    </source>
</evidence>
<gene>
    <name evidence="1" type="ORF">ET33_20720</name>
</gene>
<reference evidence="1 2" key="1">
    <citation type="submission" date="2014-06" db="EMBL/GenBank/DDBJ databases">
        <title>Draft genome sequence of Paenibacillus sp. MSt1.</title>
        <authorList>
            <person name="Aw Y.K."/>
            <person name="Ong K.S."/>
            <person name="Gan H.M."/>
            <person name="Lee S.M."/>
        </authorList>
    </citation>
    <scope>NUCLEOTIDE SEQUENCE [LARGE SCALE GENOMIC DNA]</scope>
    <source>
        <strain evidence="1 2">MSt1</strain>
    </source>
</reference>
<proteinExistence type="predicted"/>
<dbReference type="EMBL" id="JNVM01000031">
    <property type="protein sequence ID" value="KEQ22782.1"/>
    <property type="molecule type" value="Genomic_DNA"/>
</dbReference>
<dbReference type="RefSeq" id="WP_036690025.1">
    <property type="nucleotide sequence ID" value="NZ_JNVM01000031.1"/>
</dbReference>
<keyword evidence="2" id="KW-1185">Reference proteome</keyword>
<dbReference type="Proteomes" id="UP000028123">
    <property type="component" value="Unassembled WGS sequence"/>
</dbReference>
<sequence>MRESKILQRIPASIAVSSKRTTMSPRVAGPDWFCNMSKTVGNQALQRYLISGFSKTPRQGTVIQRAIGVELEAPNWEVSTPKGKPFKKYAPLVRDDENGFTLSADEYLMPNGKSSNLEFVSDAHADKDNFLRSVGSMDKLARHLEQQHQENPIVLSDLLKKAGESETTSPYKLENKAHITPRKNLLPSVQVTMGVPLGKITSLFYKLANKQEKLEEPSNEDAVERLDLETSNNRAPVKKLNISSYENSVGELLTSFELMKNMFEERRTELGFNVEEKMSPPLEGLSAMIAYYLRSSFVPMGPQRDRKRQFPKGLFPVLAKTPFHQMFELLPDHEIKAIRDKKGQMNPAWVEWFLYGALGEYVTKAKSDEDQEKVREDIFNGPMLPQKFGEPGEKEYRIKLGRSEWLRNLPMDDLLTERNNPKLKGMGVFSGKGDVLAEESVDNTKELETYAPVFELRSINGSPKTGTWESWAEGYWNFYEELVGQGVRYKTPTPDKRKERCILQ</sequence>
<evidence type="ECO:0000313" key="2">
    <source>
        <dbReference type="Proteomes" id="UP000028123"/>
    </source>
</evidence>
<accession>A0A081NWF9</accession>
<dbReference type="OrthoDB" id="2653103at2"/>